<gene>
    <name evidence="4" type="ORF">WMY93_019378</name>
</gene>
<dbReference type="SUPFAM" id="SSF56487">
    <property type="entry name" value="SRCR-like"/>
    <property type="match status" value="3"/>
</dbReference>
<dbReference type="PANTHER" id="PTHR45817:SF6">
    <property type="entry name" value="PROTEIN-LYSINE 6-OXIDASE"/>
    <property type="match status" value="1"/>
</dbReference>
<dbReference type="PANTHER" id="PTHR45817">
    <property type="entry name" value="LYSYL OXIDASE-LIKE-RELATED"/>
    <property type="match status" value="1"/>
</dbReference>
<dbReference type="Gene3D" id="3.10.250.10">
    <property type="entry name" value="SRCR-like domain"/>
    <property type="match status" value="2"/>
</dbReference>
<dbReference type="GO" id="GO:0030199">
    <property type="term" value="P:collagen fibril organization"/>
    <property type="evidence" value="ECO:0007669"/>
    <property type="project" value="TreeGrafter"/>
</dbReference>
<feature type="domain" description="SRCR" evidence="3">
    <location>
        <begin position="120"/>
        <end position="215"/>
    </location>
</feature>
<dbReference type="InterPro" id="IPR036772">
    <property type="entry name" value="SRCR-like_dom_sf"/>
</dbReference>
<comment type="caution">
    <text evidence="4">The sequence shown here is derived from an EMBL/GenBank/DDBJ whole genome shotgun (WGS) entry which is preliminary data.</text>
</comment>
<dbReference type="PRINTS" id="PR00258">
    <property type="entry name" value="SPERACTRCPTR"/>
</dbReference>
<dbReference type="EMBL" id="JBBPFD010000014">
    <property type="protein sequence ID" value="KAK7898525.1"/>
    <property type="molecule type" value="Genomic_DNA"/>
</dbReference>
<name>A0AAW0NPC4_9GOBI</name>
<feature type="domain" description="SRCR" evidence="3">
    <location>
        <begin position="238"/>
        <end position="261"/>
    </location>
</feature>
<accession>A0AAW0NPC4</accession>
<dbReference type="PROSITE" id="PS50287">
    <property type="entry name" value="SRCR_2"/>
    <property type="match status" value="3"/>
</dbReference>
<dbReference type="Pfam" id="PF00530">
    <property type="entry name" value="SRCR"/>
    <property type="match status" value="2"/>
</dbReference>
<comment type="caution">
    <text evidence="2">Lacks conserved residue(s) required for the propagation of feature annotation.</text>
</comment>
<dbReference type="GO" id="GO:0005615">
    <property type="term" value="C:extracellular space"/>
    <property type="evidence" value="ECO:0007669"/>
    <property type="project" value="TreeGrafter"/>
</dbReference>
<evidence type="ECO:0000259" key="3">
    <source>
        <dbReference type="PROSITE" id="PS50287"/>
    </source>
</evidence>
<organism evidence="4 5">
    <name type="scientific">Mugilogobius chulae</name>
    <name type="common">yellowstripe goby</name>
    <dbReference type="NCBI Taxonomy" id="88201"/>
    <lineage>
        <taxon>Eukaryota</taxon>
        <taxon>Metazoa</taxon>
        <taxon>Chordata</taxon>
        <taxon>Craniata</taxon>
        <taxon>Vertebrata</taxon>
        <taxon>Euteleostomi</taxon>
        <taxon>Actinopterygii</taxon>
        <taxon>Neopterygii</taxon>
        <taxon>Teleostei</taxon>
        <taxon>Neoteleostei</taxon>
        <taxon>Acanthomorphata</taxon>
        <taxon>Gobiaria</taxon>
        <taxon>Gobiiformes</taxon>
        <taxon>Gobioidei</taxon>
        <taxon>Gobiidae</taxon>
        <taxon>Gobionellinae</taxon>
        <taxon>Mugilogobius</taxon>
    </lineage>
</organism>
<keyword evidence="1 2" id="KW-1015">Disulfide bond</keyword>
<feature type="domain" description="SRCR" evidence="3">
    <location>
        <begin position="22"/>
        <end position="117"/>
    </location>
</feature>
<dbReference type="Proteomes" id="UP001460270">
    <property type="component" value="Unassembled WGS sequence"/>
</dbReference>
<feature type="disulfide bond" evidence="2">
    <location>
        <begin position="182"/>
        <end position="192"/>
    </location>
</feature>
<dbReference type="SMART" id="SM00202">
    <property type="entry name" value="SR"/>
    <property type="match status" value="2"/>
</dbReference>
<dbReference type="GO" id="GO:0016020">
    <property type="term" value="C:membrane"/>
    <property type="evidence" value="ECO:0007669"/>
    <property type="project" value="InterPro"/>
</dbReference>
<proteinExistence type="predicted"/>
<evidence type="ECO:0000313" key="4">
    <source>
        <dbReference type="EMBL" id="KAK7898525.1"/>
    </source>
</evidence>
<evidence type="ECO:0000256" key="1">
    <source>
        <dbReference type="ARBA" id="ARBA00023157"/>
    </source>
</evidence>
<protein>
    <recommendedName>
        <fullName evidence="3">SRCR domain-containing protein</fullName>
    </recommendedName>
</protein>
<dbReference type="InterPro" id="IPR050912">
    <property type="entry name" value="LOX-like_protein"/>
</dbReference>
<dbReference type="GO" id="GO:0004720">
    <property type="term" value="F:protein-lysine 6-oxidase activity"/>
    <property type="evidence" value="ECO:0007669"/>
    <property type="project" value="TreeGrafter"/>
</dbReference>
<keyword evidence="5" id="KW-1185">Reference proteome</keyword>
<evidence type="ECO:0000256" key="2">
    <source>
        <dbReference type="PROSITE-ProRule" id="PRU00196"/>
    </source>
</evidence>
<dbReference type="InterPro" id="IPR001190">
    <property type="entry name" value="SRCR"/>
</dbReference>
<reference evidence="5" key="1">
    <citation type="submission" date="2024-04" db="EMBL/GenBank/DDBJ databases">
        <title>Salinicola lusitanus LLJ914,a marine bacterium isolated from the Okinawa Trough.</title>
        <authorList>
            <person name="Li J."/>
        </authorList>
    </citation>
    <scope>NUCLEOTIDE SEQUENCE [LARGE SCALE GENOMIC DNA]</scope>
</reference>
<dbReference type="AlphaFoldDB" id="A0AAW0NPC4"/>
<sequence>MVHCTPSLDFAEVVPSRVQRRKRLVGGASRCAGAVEAKHEGKWGRVRPSNSWTLEHTDVLCRLLDCGSAVSGRDRDDLPDRKVRRIEPDCVRRNSAVRDCVSSDSDASSSGLEVVCLDSVRLVSGSSLCSGSVQIWDQSWTWLCEGALDLLGAEVLCRELGCGAPSRLQGALSPLGLQTFHCEGNESALMDCPRSSSRTCSLRPLPSSPAQVKGRASAHRKGAGLLLRERGGYKSHWLRLVGGASRCAGAVEVKHEGEWGE</sequence>
<evidence type="ECO:0000313" key="5">
    <source>
        <dbReference type="Proteomes" id="UP001460270"/>
    </source>
</evidence>